<keyword evidence="3" id="KW-1185">Reference proteome</keyword>
<gene>
    <name evidence="2" type="ORF">K435DRAFT_22821</name>
</gene>
<evidence type="ECO:0000313" key="2">
    <source>
        <dbReference type="EMBL" id="THV06163.1"/>
    </source>
</evidence>
<evidence type="ECO:0000256" key="1">
    <source>
        <dbReference type="SAM" id="MobiDB-lite"/>
    </source>
</evidence>
<sequence length="164" mass="17978">MKPRKRCKSRAFCTAGSITLILFLRRLSGSLRLKPVIPAYNNSIKTPAPLYSSVLTVHAIEPATPKSRTFSHSRNDSGVTMSKPLGTSSCKSFSPNDSSELHGHISWSSTDVDEETPETPDTPRTGIRVMEVKMHVSRRLEFGAQGYILEFVPIPGLHGLPGES</sequence>
<feature type="compositionally biased region" description="Polar residues" evidence="1">
    <location>
        <begin position="66"/>
        <end position="98"/>
    </location>
</feature>
<dbReference type="EMBL" id="ML179044">
    <property type="protein sequence ID" value="THV06163.1"/>
    <property type="molecule type" value="Genomic_DNA"/>
</dbReference>
<reference evidence="2 3" key="1">
    <citation type="journal article" date="2019" name="Nat. Ecol. Evol.">
        <title>Megaphylogeny resolves global patterns of mushroom evolution.</title>
        <authorList>
            <person name="Varga T."/>
            <person name="Krizsan K."/>
            <person name="Foldi C."/>
            <person name="Dima B."/>
            <person name="Sanchez-Garcia M."/>
            <person name="Sanchez-Ramirez S."/>
            <person name="Szollosi G.J."/>
            <person name="Szarkandi J.G."/>
            <person name="Papp V."/>
            <person name="Albert L."/>
            <person name="Andreopoulos W."/>
            <person name="Angelini C."/>
            <person name="Antonin V."/>
            <person name="Barry K.W."/>
            <person name="Bougher N.L."/>
            <person name="Buchanan P."/>
            <person name="Buyck B."/>
            <person name="Bense V."/>
            <person name="Catcheside P."/>
            <person name="Chovatia M."/>
            <person name="Cooper J."/>
            <person name="Damon W."/>
            <person name="Desjardin D."/>
            <person name="Finy P."/>
            <person name="Geml J."/>
            <person name="Haridas S."/>
            <person name="Hughes K."/>
            <person name="Justo A."/>
            <person name="Karasinski D."/>
            <person name="Kautmanova I."/>
            <person name="Kiss B."/>
            <person name="Kocsube S."/>
            <person name="Kotiranta H."/>
            <person name="LaButti K.M."/>
            <person name="Lechner B.E."/>
            <person name="Liimatainen K."/>
            <person name="Lipzen A."/>
            <person name="Lukacs Z."/>
            <person name="Mihaltcheva S."/>
            <person name="Morgado L.N."/>
            <person name="Niskanen T."/>
            <person name="Noordeloos M.E."/>
            <person name="Ohm R.A."/>
            <person name="Ortiz-Santana B."/>
            <person name="Ovrebo C."/>
            <person name="Racz N."/>
            <person name="Riley R."/>
            <person name="Savchenko A."/>
            <person name="Shiryaev A."/>
            <person name="Soop K."/>
            <person name="Spirin V."/>
            <person name="Szebenyi C."/>
            <person name="Tomsovsky M."/>
            <person name="Tulloss R.E."/>
            <person name="Uehling J."/>
            <person name="Grigoriev I.V."/>
            <person name="Vagvolgyi C."/>
            <person name="Papp T."/>
            <person name="Martin F.M."/>
            <person name="Miettinen O."/>
            <person name="Hibbett D.S."/>
            <person name="Nagy L.G."/>
        </authorList>
    </citation>
    <scope>NUCLEOTIDE SEQUENCE [LARGE SCALE GENOMIC DNA]</scope>
    <source>
        <strain evidence="2 3">CBS 962.96</strain>
    </source>
</reference>
<proteinExistence type="predicted"/>
<dbReference type="Proteomes" id="UP000297245">
    <property type="component" value="Unassembled WGS sequence"/>
</dbReference>
<evidence type="ECO:0000313" key="3">
    <source>
        <dbReference type="Proteomes" id="UP000297245"/>
    </source>
</evidence>
<feature type="region of interest" description="Disordered" evidence="1">
    <location>
        <begin position="66"/>
        <end position="125"/>
    </location>
</feature>
<dbReference type="AlphaFoldDB" id="A0A4S8MSM0"/>
<name>A0A4S8MSM0_DENBC</name>
<accession>A0A4S8MSM0</accession>
<organism evidence="2 3">
    <name type="scientific">Dendrothele bispora (strain CBS 962.96)</name>
    <dbReference type="NCBI Taxonomy" id="1314807"/>
    <lineage>
        <taxon>Eukaryota</taxon>
        <taxon>Fungi</taxon>
        <taxon>Dikarya</taxon>
        <taxon>Basidiomycota</taxon>
        <taxon>Agaricomycotina</taxon>
        <taxon>Agaricomycetes</taxon>
        <taxon>Agaricomycetidae</taxon>
        <taxon>Agaricales</taxon>
        <taxon>Agaricales incertae sedis</taxon>
        <taxon>Dendrothele</taxon>
    </lineage>
</organism>
<protein>
    <submittedName>
        <fullName evidence="2">Uncharacterized protein</fullName>
    </submittedName>
</protein>